<protein>
    <submittedName>
        <fullName evidence="1">Uncharacterized protein</fullName>
    </submittedName>
</protein>
<gene>
    <name evidence="1" type="ORF">LKD81_15280</name>
</gene>
<name>A0AAE3EE88_9FIRM</name>
<comment type="caution">
    <text evidence="1">The sequence shown here is derived from an EMBL/GenBank/DDBJ whole genome shotgun (WGS) entry which is preliminary data.</text>
</comment>
<organism evidence="1 2">
    <name type="scientific">Hominifimenecus microfluidus</name>
    <dbReference type="NCBI Taxonomy" id="2885348"/>
    <lineage>
        <taxon>Bacteria</taxon>
        <taxon>Bacillati</taxon>
        <taxon>Bacillota</taxon>
        <taxon>Clostridia</taxon>
        <taxon>Lachnospirales</taxon>
        <taxon>Lachnospiraceae</taxon>
        <taxon>Hominifimenecus</taxon>
    </lineage>
</organism>
<dbReference type="RefSeq" id="WP_308454743.1">
    <property type="nucleotide sequence ID" value="NZ_JAJEQR010000062.1"/>
</dbReference>
<evidence type="ECO:0000313" key="1">
    <source>
        <dbReference type="EMBL" id="MCC2232336.1"/>
    </source>
</evidence>
<keyword evidence="2" id="KW-1185">Reference proteome</keyword>
<dbReference type="EMBL" id="JAJEQR010000062">
    <property type="protein sequence ID" value="MCC2232336.1"/>
    <property type="molecule type" value="Genomic_DNA"/>
</dbReference>
<dbReference type="Proteomes" id="UP001198182">
    <property type="component" value="Unassembled WGS sequence"/>
</dbReference>
<accession>A0AAE3EE88</accession>
<reference evidence="1" key="1">
    <citation type="submission" date="2021-10" db="EMBL/GenBank/DDBJ databases">
        <title>Anaerobic single-cell dispensing facilitates the cultivation of human gut bacteria.</title>
        <authorList>
            <person name="Afrizal A."/>
        </authorList>
    </citation>
    <scope>NUCLEOTIDE SEQUENCE</scope>
    <source>
        <strain evidence="1">CLA-AA-H215</strain>
    </source>
</reference>
<dbReference type="AlphaFoldDB" id="A0AAE3EE88"/>
<proteinExistence type="predicted"/>
<evidence type="ECO:0000313" key="2">
    <source>
        <dbReference type="Proteomes" id="UP001198182"/>
    </source>
</evidence>
<sequence length="212" mass="24790">MIQKLDFAEPFFRVDYVEHEAAYPIEKQALVLNMGRSEADFVGVRPVPVKPLRSTIVMNGTLEIEGRALVIHDYQRKFRIEDEEADAIKKVWKSLWEYSHLERNRGVRYYKSPRTVVGGDTGMNFCLAEANIPSAIHREHGENFDEVHLQVWGTGRVQLLYKEDQDTVYQEFPLAPGNVNDPVWDENGNYPWHRYYSESRCIFVVVERNRKV</sequence>